<dbReference type="Proteomes" id="UP000694411">
    <property type="component" value="Chromosome 15"/>
</dbReference>
<reference evidence="1" key="1">
    <citation type="submission" date="2018-05" db="EMBL/GenBank/DDBJ databases">
        <title>Whole genome of Theropithecus gelada.</title>
        <authorList>
            <person name="Chiou K.L."/>
            <person name="Snyder-Mackler N."/>
        </authorList>
    </citation>
    <scope>NUCLEOTIDE SEQUENCE [LARGE SCALE GENOMIC DNA]</scope>
</reference>
<protein>
    <submittedName>
        <fullName evidence="1">Uncharacterized protein</fullName>
    </submittedName>
</protein>
<name>A0A8D2EN16_THEGE</name>
<proteinExistence type="predicted"/>
<dbReference type="Ensembl" id="ENSTGET00000010935.1">
    <property type="protein sequence ID" value="ENSTGEP00000009052.1"/>
    <property type="gene ID" value="ENSTGEG00000007463.1"/>
</dbReference>
<organism evidence="1 2">
    <name type="scientific">Theropithecus gelada</name>
    <name type="common">Gelada baboon</name>
    <dbReference type="NCBI Taxonomy" id="9565"/>
    <lineage>
        <taxon>Eukaryota</taxon>
        <taxon>Metazoa</taxon>
        <taxon>Chordata</taxon>
        <taxon>Craniata</taxon>
        <taxon>Vertebrata</taxon>
        <taxon>Euteleostomi</taxon>
        <taxon>Mammalia</taxon>
        <taxon>Eutheria</taxon>
        <taxon>Euarchontoglires</taxon>
        <taxon>Primates</taxon>
        <taxon>Haplorrhini</taxon>
        <taxon>Catarrhini</taxon>
        <taxon>Cercopithecidae</taxon>
        <taxon>Cercopithecinae</taxon>
        <taxon>Theropithecus</taxon>
    </lineage>
</organism>
<sequence>MEVFPLLPRVECSDAIIAYCSLKLLGSGDLPASASGVAGTIGLHPHTWLIKTFFVHHIWLIKFFFFF</sequence>
<keyword evidence="2" id="KW-1185">Reference proteome</keyword>
<dbReference type="AlphaFoldDB" id="A0A8D2EN16"/>
<evidence type="ECO:0000313" key="2">
    <source>
        <dbReference type="Proteomes" id="UP000694411"/>
    </source>
</evidence>
<dbReference type="PANTHER" id="PTHR12138">
    <property type="entry name" value="PRIMATE-EXPANDED PROTEIN FAMILY"/>
    <property type="match status" value="1"/>
</dbReference>
<accession>A0A8D2EN16</accession>
<reference evidence="1" key="3">
    <citation type="submission" date="2025-09" db="UniProtKB">
        <authorList>
            <consortium name="Ensembl"/>
        </authorList>
    </citation>
    <scope>IDENTIFICATION</scope>
</reference>
<dbReference type="PANTHER" id="PTHR12138:SF162">
    <property type="entry name" value="CHROMOSOME UNDETERMINED SCAFFOLD_275, WHOLE GENOME SHOTGUN SEQUENCE"/>
    <property type="match status" value="1"/>
</dbReference>
<evidence type="ECO:0000313" key="1">
    <source>
        <dbReference type="Ensembl" id="ENSTGEP00000009052.1"/>
    </source>
</evidence>
<reference evidence="1" key="2">
    <citation type="submission" date="2025-08" db="UniProtKB">
        <authorList>
            <consortium name="Ensembl"/>
        </authorList>
    </citation>
    <scope>IDENTIFICATION</scope>
</reference>